<dbReference type="InterPro" id="IPR004554">
    <property type="entry name" value="HMG_CoA_Rdtase_eu_arc"/>
</dbReference>
<dbReference type="CDD" id="cd00643">
    <property type="entry name" value="HMG-CoA_reductase_classI"/>
    <property type="match status" value="1"/>
</dbReference>
<evidence type="ECO:0000313" key="8">
    <source>
        <dbReference type="Proteomes" id="UP000007722"/>
    </source>
</evidence>
<dbReference type="UniPathway" id="UPA00058">
    <property type="reaction ID" value="UER00103"/>
</dbReference>
<name>D7DQG8_METV3</name>
<evidence type="ECO:0000256" key="2">
    <source>
        <dbReference type="ARBA" id="ARBA00022857"/>
    </source>
</evidence>
<dbReference type="PRINTS" id="PR00071">
    <property type="entry name" value="HMGCOARDTASE"/>
</dbReference>
<keyword evidence="3 6" id="KW-0560">Oxidoreductase</keyword>
<comment type="similarity">
    <text evidence="1 6">Belongs to the HMG-CoA reductase family.</text>
</comment>
<dbReference type="eggNOG" id="arCOG04260">
    <property type="taxonomic scope" value="Archaea"/>
</dbReference>
<evidence type="ECO:0000313" key="7">
    <source>
        <dbReference type="EMBL" id="ADI37095.1"/>
    </source>
</evidence>
<dbReference type="InParanoid" id="D7DQG8"/>
<dbReference type="PANTHER" id="PTHR10572">
    <property type="entry name" value="3-HYDROXY-3-METHYLGLUTARYL-COENZYME A REDUCTASE"/>
    <property type="match status" value="1"/>
</dbReference>
<dbReference type="Gene3D" id="1.10.3270.10">
    <property type="entry name" value="HMGR, N-terminal domain"/>
    <property type="match status" value="1"/>
</dbReference>
<comment type="catalytic activity">
    <reaction evidence="4 6">
        <text>(R)-mevalonate + 2 NADP(+) + CoA = (3S)-3-hydroxy-3-methylglutaryl-CoA + 2 NADPH + 2 H(+)</text>
        <dbReference type="Rhea" id="RHEA:15989"/>
        <dbReference type="ChEBI" id="CHEBI:15378"/>
        <dbReference type="ChEBI" id="CHEBI:36464"/>
        <dbReference type="ChEBI" id="CHEBI:43074"/>
        <dbReference type="ChEBI" id="CHEBI:57287"/>
        <dbReference type="ChEBI" id="CHEBI:57783"/>
        <dbReference type="ChEBI" id="CHEBI:58349"/>
        <dbReference type="EC" id="1.1.1.34"/>
    </reaction>
</comment>
<dbReference type="InterPro" id="IPR023282">
    <property type="entry name" value="HMG_CoA_Rdtase_N"/>
</dbReference>
<accession>D7DQG8</accession>
<proteinExistence type="inferred from homology"/>
<dbReference type="InterPro" id="IPR023074">
    <property type="entry name" value="HMG_CoA_Rdtase_cat_sf"/>
</dbReference>
<dbReference type="InterPro" id="IPR009029">
    <property type="entry name" value="HMG_CoA_Rdtase_sub-bd_dom_sf"/>
</dbReference>
<comment type="function">
    <text evidence="5">Converts HMG-CoA to mevalonate.</text>
</comment>
<dbReference type="InterPro" id="IPR009023">
    <property type="entry name" value="HMG_CoA_Rdtase_NAD(P)-bd_sf"/>
</dbReference>
<keyword evidence="2 6" id="KW-0521">NADP</keyword>
<dbReference type="InterPro" id="IPR023076">
    <property type="entry name" value="HMG_CoA_Rdtase_CS"/>
</dbReference>
<keyword evidence="8" id="KW-1185">Reference proteome</keyword>
<dbReference type="GO" id="GO:0016126">
    <property type="term" value="P:sterol biosynthetic process"/>
    <property type="evidence" value="ECO:0007669"/>
    <property type="project" value="TreeGrafter"/>
</dbReference>
<dbReference type="SUPFAM" id="SSF55035">
    <property type="entry name" value="NAD-binding domain of HMG-CoA reductase"/>
    <property type="match status" value="1"/>
</dbReference>
<dbReference type="Gene3D" id="3.90.770.10">
    <property type="entry name" value="3-hydroxy-3-methylglutaryl-coenzyme A Reductase, Chain A, domain 2"/>
    <property type="match status" value="1"/>
</dbReference>
<dbReference type="NCBIfam" id="TIGR00533">
    <property type="entry name" value="HMG_CoA_R_NADP"/>
    <property type="match status" value="1"/>
</dbReference>
<dbReference type="Pfam" id="PF00368">
    <property type="entry name" value="HMG-CoA_red"/>
    <property type="match status" value="1"/>
</dbReference>
<dbReference type="STRING" id="456320.Mvol_1440"/>
<evidence type="ECO:0000256" key="6">
    <source>
        <dbReference type="RuleBase" id="RU361219"/>
    </source>
</evidence>
<dbReference type="GO" id="GO:0008299">
    <property type="term" value="P:isoprenoid biosynthetic process"/>
    <property type="evidence" value="ECO:0007669"/>
    <property type="project" value="InterPro"/>
</dbReference>
<dbReference type="PANTHER" id="PTHR10572:SF24">
    <property type="entry name" value="3-HYDROXY-3-METHYLGLUTARYL-COENZYME A REDUCTASE"/>
    <property type="match status" value="1"/>
</dbReference>
<dbReference type="GO" id="GO:0015936">
    <property type="term" value="P:coenzyme A metabolic process"/>
    <property type="evidence" value="ECO:0007669"/>
    <property type="project" value="InterPro"/>
</dbReference>
<dbReference type="OrthoDB" id="10981at2157"/>
<dbReference type="HOGENOM" id="CLU_001734_2_2_2"/>
<sequence length="429" mass="46137">MNNIKNNNENKENNEKNVEFKEIKTKEIDEIVEKLIKKEIKVYQLDKLIGEKNAVIVRRNYIEKLSGVKTEHIGHYTLDEKPAMQKNIENMIGAVQVPLGFAGPLIVNGEYAQGEFQIPLATTEGALIASINRGCSIISKCGGSKARVIGDKMTRAPIIATKSVADALELKNWIEDNFDKIKEVAESTTRHGKLINVSPVIIVGKNVYPRFCFTTGDAMGMNMVTIATEKVCGLLEQEMAQKGIIINTVALSGNVCVDKKPSAINLIEGRGKSIVAEVFLTEEMVNTYLKTTSKAIEYVNTNKNLIGSAIVNSLGFNAHFANVIGALFLATGQDAAHVVEGSMGITTAECQEDGLYFSVTLPDVPIATIGGGTRVETQQECLKILGCSGNGNSKKFAEIVASAVLAGELSLAGALAAGHLAKAHSELGR</sequence>
<dbReference type="KEGG" id="mvo:Mvol_1440"/>
<gene>
    <name evidence="7" type="ordered locus">Mvol_1440</name>
</gene>
<evidence type="ECO:0000256" key="5">
    <source>
        <dbReference type="ARBA" id="ARBA00058982"/>
    </source>
</evidence>
<evidence type="ECO:0000256" key="1">
    <source>
        <dbReference type="ARBA" id="ARBA00007661"/>
    </source>
</evidence>
<reference evidence="7 8" key="1">
    <citation type="submission" date="2010-05" db="EMBL/GenBank/DDBJ databases">
        <title>Complete sequence of Methanococcus voltae A3.</title>
        <authorList>
            <consortium name="US DOE Joint Genome Institute"/>
            <person name="Lucas S."/>
            <person name="Copeland A."/>
            <person name="Lapidus A."/>
            <person name="Cheng J.-F."/>
            <person name="Bruce D."/>
            <person name="Goodwin L."/>
            <person name="Pitluck S."/>
            <person name="Lowry S."/>
            <person name="Clum A."/>
            <person name="Land M."/>
            <person name="Hauser L."/>
            <person name="Kyrpides N."/>
            <person name="Mikhailova N."/>
            <person name="Whitman W.B."/>
            <person name="Woyke T."/>
        </authorList>
    </citation>
    <scope>NUCLEOTIDE SEQUENCE [LARGE SCALE GENOMIC DNA]</scope>
    <source>
        <strain evidence="8">ATCC BAA-1334 / A3</strain>
    </source>
</reference>
<dbReference type="FunFam" id="3.30.70.420:FF:000001">
    <property type="entry name" value="3-hydroxy-3-methylglutaryl coenzyme A reductase"/>
    <property type="match status" value="1"/>
</dbReference>
<dbReference type="SUPFAM" id="SSF56542">
    <property type="entry name" value="Substrate-binding domain of HMG-CoA reductase"/>
    <property type="match status" value="1"/>
</dbReference>
<dbReference type="EMBL" id="CP002057">
    <property type="protein sequence ID" value="ADI37095.1"/>
    <property type="molecule type" value="Genomic_DNA"/>
</dbReference>
<evidence type="ECO:0000256" key="4">
    <source>
        <dbReference type="ARBA" id="ARBA00049903"/>
    </source>
</evidence>
<evidence type="ECO:0000256" key="3">
    <source>
        <dbReference type="ARBA" id="ARBA00023002"/>
    </source>
</evidence>
<dbReference type="Proteomes" id="UP000007722">
    <property type="component" value="Chromosome"/>
</dbReference>
<comment type="pathway">
    <text evidence="6">Metabolic intermediate biosynthesis; (R)-mevalonate biosynthesis; (R)-mevalonate from acetyl-CoA: step 3/3.</text>
</comment>
<dbReference type="InterPro" id="IPR002202">
    <property type="entry name" value="HMG_CoA_Rdtase"/>
</dbReference>
<dbReference type="EC" id="1.1.1.34" evidence="6"/>
<dbReference type="FunCoup" id="D7DQG8">
    <property type="interactions" value="41"/>
</dbReference>
<dbReference type="PROSITE" id="PS50065">
    <property type="entry name" value="HMG_COA_REDUCTASE_4"/>
    <property type="match status" value="1"/>
</dbReference>
<dbReference type="GO" id="GO:0004420">
    <property type="term" value="F:hydroxymethylglutaryl-CoA reductase (NADPH) activity"/>
    <property type="evidence" value="ECO:0007669"/>
    <property type="project" value="UniProtKB-EC"/>
</dbReference>
<dbReference type="AlphaFoldDB" id="D7DQG8"/>
<organism evidence="7 8">
    <name type="scientific">Methanococcus voltae (strain ATCC BAA-1334 / A3)</name>
    <dbReference type="NCBI Taxonomy" id="456320"/>
    <lineage>
        <taxon>Archaea</taxon>
        <taxon>Methanobacteriati</taxon>
        <taxon>Methanobacteriota</taxon>
        <taxon>Methanomada group</taxon>
        <taxon>Methanococci</taxon>
        <taxon>Methanococcales</taxon>
        <taxon>Methanococcaceae</taxon>
        <taxon>Methanococcus</taxon>
    </lineage>
</organism>
<dbReference type="Gene3D" id="3.30.70.420">
    <property type="entry name" value="Hydroxymethylglutaryl-CoA reductase, class I/II, NAD/NADP-binding domain"/>
    <property type="match status" value="1"/>
</dbReference>
<protein>
    <recommendedName>
        <fullName evidence="6">3-hydroxy-3-methylglutaryl coenzyme A reductase</fullName>
        <shortName evidence="6">HMG-CoA reductase</shortName>
        <ecNumber evidence="6">1.1.1.34</ecNumber>
    </recommendedName>
</protein>
<dbReference type="PROSITE" id="PS00066">
    <property type="entry name" value="HMG_COA_REDUCTASE_1"/>
    <property type="match status" value="1"/>
</dbReference>